<dbReference type="SUPFAM" id="SSF141371">
    <property type="entry name" value="PilZ domain-like"/>
    <property type="match status" value="1"/>
</dbReference>
<dbReference type="EMBL" id="CP022163">
    <property type="protein sequence ID" value="ATB27143.1"/>
    <property type="molecule type" value="Genomic_DNA"/>
</dbReference>
<reference evidence="3 4" key="1">
    <citation type="submission" date="2017-06" db="EMBL/GenBank/DDBJ databases">
        <authorList>
            <person name="Kim H.J."/>
            <person name="Triplett B.A."/>
        </authorList>
    </citation>
    <scope>NUCLEOTIDE SEQUENCE [LARGE SCALE GENOMIC DNA]</scope>
    <source>
        <strain evidence="3 4">DSM 14713</strain>
    </source>
</reference>
<sequence>MDGKGSRKKTSAQTKNPVVAEAPPPTPPRDERPPPRVAPPRPAAPVAPAPRPESLLPPRPVSPVTKPAPFSRFSATPSAPAAPRPFFAPVIAPGGAEETEHRLFPRALLATNVEVWIEDAGVRRFTATLRSVNVSVGGAFLESTFFLPMDTELRVRFSLEPGAPPVEARARIVREQRPRREEEPSGFGIRFEEFYGQTEVALARLFLDTRLRAFAEEYLRSPRARGLSNELERVVDALAAWELLKAHTSTDTWRGE</sequence>
<dbReference type="Proteomes" id="UP000217289">
    <property type="component" value="Chromosome"/>
</dbReference>
<dbReference type="AlphaFoldDB" id="A0A250I7I1"/>
<feature type="region of interest" description="Disordered" evidence="1">
    <location>
        <begin position="1"/>
        <end position="79"/>
    </location>
</feature>
<feature type="compositionally biased region" description="Basic residues" evidence="1">
    <location>
        <begin position="1"/>
        <end position="10"/>
    </location>
</feature>
<dbReference type="InterPro" id="IPR009875">
    <property type="entry name" value="PilZ_domain"/>
</dbReference>
<evidence type="ECO:0000259" key="2">
    <source>
        <dbReference type="Pfam" id="PF07238"/>
    </source>
</evidence>
<dbReference type="OrthoDB" id="5381614at2"/>
<proteinExistence type="predicted"/>
<feature type="compositionally biased region" description="Pro residues" evidence="1">
    <location>
        <begin position="35"/>
        <end position="61"/>
    </location>
</feature>
<dbReference type="Pfam" id="PF07238">
    <property type="entry name" value="PilZ"/>
    <property type="match status" value="1"/>
</dbReference>
<protein>
    <recommendedName>
        <fullName evidence="2">PilZ domain-containing protein</fullName>
    </recommendedName>
</protein>
<keyword evidence="4" id="KW-1185">Reference proteome</keyword>
<name>A0A250I7I1_9BACT</name>
<dbReference type="RefSeq" id="WP_095975988.1">
    <property type="nucleotide sequence ID" value="NZ_CP022163.1"/>
</dbReference>
<evidence type="ECO:0000313" key="3">
    <source>
        <dbReference type="EMBL" id="ATB27143.1"/>
    </source>
</evidence>
<dbReference type="Gene3D" id="2.40.10.220">
    <property type="entry name" value="predicted glycosyltransferase like domains"/>
    <property type="match status" value="1"/>
</dbReference>
<dbReference type="KEGG" id="mbd:MEBOL_000581"/>
<feature type="compositionally biased region" description="Low complexity" evidence="1">
    <location>
        <begin position="67"/>
        <end position="79"/>
    </location>
</feature>
<evidence type="ECO:0000313" key="4">
    <source>
        <dbReference type="Proteomes" id="UP000217289"/>
    </source>
</evidence>
<organism evidence="3 4">
    <name type="scientific">Melittangium boletus DSM 14713</name>
    <dbReference type="NCBI Taxonomy" id="1294270"/>
    <lineage>
        <taxon>Bacteria</taxon>
        <taxon>Pseudomonadati</taxon>
        <taxon>Myxococcota</taxon>
        <taxon>Myxococcia</taxon>
        <taxon>Myxococcales</taxon>
        <taxon>Cystobacterineae</taxon>
        <taxon>Archangiaceae</taxon>
        <taxon>Melittangium</taxon>
    </lineage>
</organism>
<accession>A0A250I7I1</accession>
<feature type="domain" description="PilZ" evidence="2">
    <location>
        <begin position="101"/>
        <end position="205"/>
    </location>
</feature>
<dbReference type="GO" id="GO:0035438">
    <property type="term" value="F:cyclic-di-GMP binding"/>
    <property type="evidence" value="ECO:0007669"/>
    <property type="project" value="InterPro"/>
</dbReference>
<evidence type="ECO:0000256" key="1">
    <source>
        <dbReference type="SAM" id="MobiDB-lite"/>
    </source>
</evidence>
<gene>
    <name evidence="3" type="ORF">MEBOL_000581</name>
</gene>